<organism evidence="1 2">
    <name type="scientific">Desulfonispora thiosulfatigenes DSM 11270</name>
    <dbReference type="NCBI Taxonomy" id="656914"/>
    <lineage>
        <taxon>Bacteria</taxon>
        <taxon>Bacillati</taxon>
        <taxon>Bacillota</taxon>
        <taxon>Clostridia</taxon>
        <taxon>Eubacteriales</taxon>
        <taxon>Peptococcaceae</taxon>
        <taxon>Desulfonispora</taxon>
    </lineage>
</organism>
<dbReference type="Proteomes" id="UP000192731">
    <property type="component" value="Unassembled WGS sequence"/>
</dbReference>
<evidence type="ECO:0000313" key="1">
    <source>
        <dbReference type="EMBL" id="SMB91040.1"/>
    </source>
</evidence>
<protein>
    <submittedName>
        <fullName evidence="1">Uncharacterized membrane-anchored protein</fullName>
    </submittedName>
</protein>
<dbReference type="STRING" id="656914.SAMN00017405_1410"/>
<gene>
    <name evidence="1" type="ORF">SAMN00017405_1410</name>
</gene>
<sequence>MHINKKTFIIAILIPALFLISLTIKPLTTIMLGDEILLETRPFDPRDVFRGDYVNLGYEIEEIPIEKFPVALQNKEFTDTRQVKKATNNGTIYGVLKIKNSKADIAYISLERPSDKPYIKGKIVNYYQFIHYDDKIPEIEKELITEQGPEPIYINFGLDKYFVAENTGEELEKRAREGKVLAKVKLLNGYGILTDIK</sequence>
<dbReference type="AlphaFoldDB" id="A0A1W1VCX2"/>
<keyword evidence="2" id="KW-1185">Reference proteome</keyword>
<dbReference type="InterPro" id="IPR025833">
    <property type="entry name" value="GDYXXLXY"/>
</dbReference>
<proteinExistence type="predicted"/>
<evidence type="ECO:0000313" key="2">
    <source>
        <dbReference type="Proteomes" id="UP000192731"/>
    </source>
</evidence>
<dbReference type="EMBL" id="FWWT01000017">
    <property type="protein sequence ID" value="SMB91040.1"/>
    <property type="molecule type" value="Genomic_DNA"/>
</dbReference>
<accession>A0A1W1VCX2</accession>
<dbReference type="RefSeq" id="WP_084053213.1">
    <property type="nucleotide sequence ID" value="NZ_FWWT01000017.1"/>
</dbReference>
<reference evidence="1 2" key="1">
    <citation type="submission" date="2017-04" db="EMBL/GenBank/DDBJ databases">
        <authorList>
            <person name="Afonso C.L."/>
            <person name="Miller P.J."/>
            <person name="Scott M.A."/>
            <person name="Spackman E."/>
            <person name="Goraichik I."/>
            <person name="Dimitrov K.M."/>
            <person name="Suarez D.L."/>
            <person name="Swayne D.E."/>
        </authorList>
    </citation>
    <scope>NUCLEOTIDE SEQUENCE [LARGE SCALE GENOMIC DNA]</scope>
    <source>
        <strain evidence="1 2">DSM 11270</strain>
    </source>
</reference>
<dbReference type="OrthoDB" id="4868247at2"/>
<dbReference type="Pfam" id="PF14345">
    <property type="entry name" value="GDYXXLXY"/>
    <property type="match status" value="1"/>
</dbReference>
<name>A0A1W1VCX2_DESTI</name>